<evidence type="ECO:0000259" key="3">
    <source>
        <dbReference type="Pfam" id="PF00534"/>
    </source>
</evidence>
<name>F4C960_SPHS2</name>
<sequence length="420" mass="48757">MRDESTYVYQKSERTIVCFTASYPYGNRETYFETELKFLSNAFEKVIIIPRYNPFKSDGRREVPANVEVLDPIVVQGWRRVLYGLFNRSPVKSFILEFLKKKVFLNHNHFLKWFNALLVHRTTFCKIKPLIRSLDKNTVLYAYWAEIPLFTSDCVRSFKKVVRMHGGDFYLNRNHGYLPLRQDIYDAANLLLPISKDIANVLTTTYNQTSSKILINHLGVQRSIHEIKPYDVTSYNTKVIVSCSNVIPLKRVHLIVDALKLASSEENIEWHHFGDGIELKAIEKRIELLSDNIKVFLHGWTSPNKLMDFYRANNITWFINVSKYEGIPVSIMEAFSFGIPAIATNVGGTSEIVNNENGYLVSPDFEPQKLLDLITGTKVDRYLNMRINAYNTWNNRFNASVNYQRLISKLMILNEQNNIL</sequence>
<evidence type="ECO:0000256" key="2">
    <source>
        <dbReference type="ARBA" id="ARBA00022679"/>
    </source>
</evidence>
<protein>
    <submittedName>
        <fullName evidence="4">Glycosyl transferase group 1</fullName>
    </submittedName>
</protein>
<dbReference type="HOGENOM" id="CLU_055416_0_0_10"/>
<accession>F4C960</accession>
<dbReference type="Gene3D" id="3.40.50.2000">
    <property type="entry name" value="Glycogen Phosphorylase B"/>
    <property type="match status" value="2"/>
</dbReference>
<dbReference type="InterPro" id="IPR001296">
    <property type="entry name" value="Glyco_trans_1"/>
</dbReference>
<dbReference type="SUPFAM" id="SSF53756">
    <property type="entry name" value="UDP-Glycosyltransferase/glycogen phosphorylase"/>
    <property type="match status" value="1"/>
</dbReference>
<evidence type="ECO:0000313" key="4">
    <source>
        <dbReference type="EMBL" id="ADZ78387.1"/>
    </source>
</evidence>
<evidence type="ECO:0000256" key="1">
    <source>
        <dbReference type="ARBA" id="ARBA00022676"/>
    </source>
</evidence>
<dbReference type="AlphaFoldDB" id="F4C960"/>
<organism evidence="4">
    <name type="scientific">Sphingobacterium sp. (strain 21)</name>
    <dbReference type="NCBI Taxonomy" id="743722"/>
    <lineage>
        <taxon>Bacteria</taxon>
        <taxon>Pseudomonadati</taxon>
        <taxon>Bacteroidota</taxon>
        <taxon>Sphingobacteriia</taxon>
        <taxon>Sphingobacteriales</taxon>
        <taxon>Sphingobacteriaceae</taxon>
        <taxon>Sphingobacterium</taxon>
    </lineage>
</organism>
<keyword evidence="2 4" id="KW-0808">Transferase</keyword>
<dbReference type="Pfam" id="PF00534">
    <property type="entry name" value="Glycos_transf_1"/>
    <property type="match status" value="1"/>
</dbReference>
<dbReference type="PANTHER" id="PTHR12526">
    <property type="entry name" value="GLYCOSYLTRANSFERASE"/>
    <property type="match status" value="1"/>
</dbReference>
<reference evidence="4" key="1">
    <citation type="submission" date="2011-03" db="EMBL/GenBank/DDBJ databases">
        <title>Complete sequence of Sphingobacterium sp. 21.</title>
        <authorList>
            <consortium name="US DOE Joint Genome Institute"/>
            <person name="Lucas S."/>
            <person name="Copeland A."/>
            <person name="Lapidus A."/>
            <person name="Cheng J.-F."/>
            <person name="Goodwin L."/>
            <person name="Pitluck S."/>
            <person name="Davenport K."/>
            <person name="Detter J.C."/>
            <person name="Han C."/>
            <person name="Tapia R."/>
            <person name="Land M."/>
            <person name="Hauser L."/>
            <person name="Kyrpides N."/>
            <person name="Ivanova N."/>
            <person name="Ovchinnikova G."/>
            <person name="Pagani I."/>
            <person name="Siebers A.K."/>
            <person name="Allgaier M."/>
            <person name="Thelen M.P."/>
            <person name="Hugenholtz P."/>
            <person name="Woyke T."/>
        </authorList>
    </citation>
    <scope>NUCLEOTIDE SEQUENCE</scope>
    <source>
        <strain evidence="4">21</strain>
    </source>
</reference>
<dbReference type="EMBL" id="CP002584">
    <property type="protein sequence ID" value="ADZ78387.1"/>
    <property type="molecule type" value="Genomic_DNA"/>
</dbReference>
<feature type="domain" description="Glycosyl transferase family 1" evidence="3">
    <location>
        <begin position="236"/>
        <end position="381"/>
    </location>
</feature>
<gene>
    <name evidence="4" type="ordered locus">Sph21_1825</name>
</gene>
<dbReference type="GO" id="GO:0016757">
    <property type="term" value="F:glycosyltransferase activity"/>
    <property type="evidence" value="ECO:0007669"/>
    <property type="project" value="UniProtKB-KW"/>
</dbReference>
<dbReference type="PATRIC" id="fig|743722.3.peg.1951"/>
<dbReference type="STRING" id="743722.Sph21_1825"/>
<dbReference type="eggNOG" id="COG0438">
    <property type="taxonomic scope" value="Bacteria"/>
</dbReference>
<dbReference type="OrthoDB" id="7560678at2"/>
<keyword evidence="1" id="KW-0328">Glycosyltransferase</keyword>
<proteinExistence type="predicted"/>
<dbReference type="PANTHER" id="PTHR12526:SF629">
    <property type="entry name" value="TEICHURONIC ACID BIOSYNTHESIS GLYCOSYLTRANSFERASE TUAH-RELATED"/>
    <property type="match status" value="1"/>
</dbReference>
<dbReference type="KEGG" id="shg:Sph21_1825"/>